<keyword evidence="6" id="KW-1133">Transmembrane helix</keyword>
<dbReference type="EMBL" id="JADWDJ010000003">
    <property type="protein sequence ID" value="KAG5283201.1"/>
    <property type="molecule type" value="Genomic_DNA"/>
</dbReference>
<evidence type="ECO:0000256" key="6">
    <source>
        <dbReference type="SAM" id="Phobius"/>
    </source>
</evidence>
<evidence type="ECO:0000256" key="5">
    <source>
        <dbReference type="SAM" id="MobiDB-lite"/>
    </source>
</evidence>
<evidence type="ECO:0000256" key="4">
    <source>
        <dbReference type="ARBA" id="ARBA00023180"/>
    </source>
</evidence>
<evidence type="ECO:0000256" key="3">
    <source>
        <dbReference type="ARBA" id="ARBA00023136"/>
    </source>
</evidence>
<keyword evidence="2" id="KW-0732">Signal</keyword>
<comment type="caution">
    <text evidence="7">The sequence shown here is derived from an EMBL/GenBank/DDBJ whole genome shotgun (WGS) entry which is preliminary data.</text>
</comment>
<organism evidence="7 8">
    <name type="scientific">Alosa alosa</name>
    <name type="common">allis shad</name>
    <dbReference type="NCBI Taxonomy" id="278164"/>
    <lineage>
        <taxon>Eukaryota</taxon>
        <taxon>Metazoa</taxon>
        <taxon>Chordata</taxon>
        <taxon>Craniata</taxon>
        <taxon>Vertebrata</taxon>
        <taxon>Euteleostomi</taxon>
        <taxon>Actinopterygii</taxon>
        <taxon>Neopterygii</taxon>
        <taxon>Teleostei</taxon>
        <taxon>Clupei</taxon>
        <taxon>Clupeiformes</taxon>
        <taxon>Clupeoidei</taxon>
        <taxon>Clupeidae</taxon>
        <taxon>Alosa</taxon>
    </lineage>
</organism>
<dbReference type="Proteomes" id="UP000823561">
    <property type="component" value="Chromosome 3"/>
</dbReference>
<gene>
    <name evidence="7" type="ORF">AALO_G00039450</name>
</gene>
<dbReference type="GO" id="GO:0016020">
    <property type="term" value="C:membrane"/>
    <property type="evidence" value="ECO:0007669"/>
    <property type="project" value="UniProtKB-SubCell"/>
</dbReference>
<evidence type="ECO:0000256" key="2">
    <source>
        <dbReference type="ARBA" id="ARBA00022729"/>
    </source>
</evidence>
<dbReference type="PANTHER" id="PTHR12080:SF56">
    <property type="entry name" value="NATURAL KILLER CELL RECEPTOR 2B4"/>
    <property type="match status" value="1"/>
</dbReference>
<keyword evidence="3 6" id="KW-0472">Membrane</keyword>
<sequence>MDFMLALTLPTTQEIPNQLKAFSRCSHIHQCYPSQVYREMSFTLSVLLLQLLSVSHSDVIQKYTLRSGSIELIGQVPNVLVESVMWTRNKDKVADWDKGDMTPTYYPTLDKTELNMDTWALTLSDLQPTCNGQYALQINGIETASSFQLIVLESVSGPNIRPNCDLRSCNLTCQGAGIDHTEYSWTDNRGRNERGSVLKVEKTKGLDRVYTCNFSNPVSWKTSSVRERELFPPENTDANLHIILGSIVGSILGGAVLIIIAAATGIAVYKKRNHTQQDGEGDGEDKQHETQKLLSAPDELHVKM</sequence>
<name>A0AAV6HB58_9TELE</name>
<reference evidence="7" key="1">
    <citation type="submission" date="2020-10" db="EMBL/GenBank/DDBJ databases">
        <title>Chromosome-scale genome assembly of the Allis shad, Alosa alosa.</title>
        <authorList>
            <person name="Margot Z."/>
            <person name="Christophe K."/>
            <person name="Cabau C."/>
            <person name="Louis A."/>
            <person name="Berthelot C."/>
            <person name="Parey E."/>
            <person name="Roest Crollius H."/>
            <person name="Montfort J."/>
            <person name="Robinson-Rechavi M."/>
            <person name="Bucao C."/>
            <person name="Bouchez O."/>
            <person name="Gislard M."/>
            <person name="Lluch J."/>
            <person name="Milhes M."/>
            <person name="Lampietro C."/>
            <person name="Lopez Roques C."/>
            <person name="Donnadieu C."/>
            <person name="Braasch I."/>
            <person name="Desvignes T."/>
            <person name="Postlethwait J."/>
            <person name="Bobe J."/>
            <person name="Guiguen Y."/>
        </authorList>
    </citation>
    <scope>NUCLEOTIDE SEQUENCE</scope>
    <source>
        <strain evidence="7">M-15738</strain>
        <tissue evidence="7">Blood</tissue>
    </source>
</reference>
<feature type="region of interest" description="Disordered" evidence="5">
    <location>
        <begin position="275"/>
        <end position="304"/>
    </location>
</feature>
<keyword evidence="6" id="KW-0812">Transmembrane</keyword>
<dbReference type="AlphaFoldDB" id="A0AAV6HB58"/>
<evidence type="ECO:0008006" key="9">
    <source>
        <dbReference type="Google" id="ProtNLM"/>
    </source>
</evidence>
<keyword evidence="8" id="KW-1185">Reference proteome</keyword>
<protein>
    <recommendedName>
        <fullName evidence="9">Ig-like domain-containing protein</fullName>
    </recommendedName>
</protein>
<dbReference type="InterPro" id="IPR013783">
    <property type="entry name" value="Ig-like_fold"/>
</dbReference>
<evidence type="ECO:0000256" key="1">
    <source>
        <dbReference type="ARBA" id="ARBA00004370"/>
    </source>
</evidence>
<dbReference type="PANTHER" id="PTHR12080">
    <property type="entry name" value="SIGNALING LYMPHOCYTIC ACTIVATION MOLECULE"/>
    <property type="match status" value="1"/>
</dbReference>
<feature type="transmembrane region" description="Helical" evidence="6">
    <location>
        <begin position="242"/>
        <end position="269"/>
    </location>
</feature>
<proteinExistence type="predicted"/>
<evidence type="ECO:0000313" key="8">
    <source>
        <dbReference type="Proteomes" id="UP000823561"/>
    </source>
</evidence>
<evidence type="ECO:0000313" key="7">
    <source>
        <dbReference type="EMBL" id="KAG5283201.1"/>
    </source>
</evidence>
<dbReference type="InterPro" id="IPR015631">
    <property type="entry name" value="CD2/SLAM_rcpt"/>
</dbReference>
<keyword evidence="4" id="KW-0325">Glycoprotein</keyword>
<dbReference type="Gene3D" id="2.60.40.10">
    <property type="entry name" value="Immunoglobulins"/>
    <property type="match status" value="2"/>
</dbReference>
<comment type="subcellular location">
    <subcellularLocation>
        <location evidence="1">Membrane</location>
    </subcellularLocation>
</comment>
<accession>A0AAV6HB58</accession>